<accession>A0AAW1SCZ0</accession>
<dbReference type="InterPro" id="IPR011990">
    <property type="entry name" value="TPR-like_helical_dom_sf"/>
</dbReference>
<feature type="domain" description="RNA-polymerase II-associated protein 3-like C-terminal" evidence="3">
    <location>
        <begin position="228"/>
        <end position="317"/>
    </location>
</feature>
<proteinExistence type="predicted"/>
<dbReference type="PANTHER" id="PTHR47329:SF1">
    <property type="entry name" value="OS05G0129900 PROTEIN"/>
    <property type="match status" value="1"/>
</dbReference>
<dbReference type="Pfam" id="PF13181">
    <property type="entry name" value="TPR_8"/>
    <property type="match status" value="3"/>
</dbReference>
<protein>
    <recommendedName>
        <fullName evidence="3">RNA-polymerase II-associated protein 3-like C-terminal domain-containing protein</fullName>
    </recommendedName>
</protein>
<sequence length="353" mass="36681">MIRHSAEDAQSYTQDLLKWQEEQSQADLRRRQATSSHDGSSAAAQAPVRSRAGKAPAPAHSNDTGVADNEGEWRAKGNAEFKAGRYDAAIEAYTRALAAKATAAGYGNRALAHLRSGDAGKAEEDARQALRVDASFLKAWQRRAAARRALGRPLAAVADLEEALRLEPTSKVLAAERLACIAEAEAAEGIKPLTTWRRIPGSQAGQEAAAAAAAAVAQRMSKPGTLPPPRTGTELELAWRGLRGDAAAQAAYLAALDPPRLPTLLGAALTAPLLASLAQAALAALLPEQPSHAVAVLEGLAATPRFRVVAMCMAGAQRAELRGAWDAAAAAAAAARGPDLAGRLAAARRAFGL</sequence>
<evidence type="ECO:0000256" key="2">
    <source>
        <dbReference type="SAM" id="MobiDB-lite"/>
    </source>
</evidence>
<organism evidence="4 5">
    <name type="scientific">Elliptochloris bilobata</name>
    <dbReference type="NCBI Taxonomy" id="381761"/>
    <lineage>
        <taxon>Eukaryota</taxon>
        <taxon>Viridiplantae</taxon>
        <taxon>Chlorophyta</taxon>
        <taxon>core chlorophytes</taxon>
        <taxon>Trebouxiophyceae</taxon>
        <taxon>Trebouxiophyceae incertae sedis</taxon>
        <taxon>Elliptochloris clade</taxon>
        <taxon>Elliptochloris</taxon>
    </lineage>
</organism>
<dbReference type="AlphaFoldDB" id="A0AAW1SCZ0"/>
<name>A0AAW1SCZ0_9CHLO</name>
<dbReference type="EMBL" id="JALJOU010000004">
    <property type="protein sequence ID" value="KAK9844184.1"/>
    <property type="molecule type" value="Genomic_DNA"/>
</dbReference>
<evidence type="ECO:0000313" key="5">
    <source>
        <dbReference type="Proteomes" id="UP001445335"/>
    </source>
</evidence>
<evidence type="ECO:0000259" key="3">
    <source>
        <dbReference type="Pfam" id="PF13877"/>
    </source>
</evidence>
<feature type="region of interest" description="Disordered" evidence="2">
    <location>
        <begin position="22"/>
        <end position="72"/>
    </location>
</feature>
<reference evidence="4 5" key="1">
    <citation type="journal article" date="2024" name="Nat. Commun.">
        <title>Phylogenomics reveals the evolutionary origins of lichenization in chlorophyte algae.</title>
        <authorList>
            <person name="Puginier C."/>
            <person name="Libourel C."/>
            <person name="Otte J."/>
            <person name="Skaloud P."/>
            <person name="Haon M."/>
            <person name="Grisel S."/>
            <person name="Petersen M."/>
            <person name="Berrin J.G."/>
            <person name="Delaux P.M."/>
            <person name="Dal Grande F."/>
            <person name="Keller J."/>
        </authorList>
    </citation>
    <scope>NUCLEOTIDE SEQUENCE [LARGE SCALE GENOMIC DNA]</scope>
    <source>
        <strain evidence="4 5">SAG 245.80</strain>
    </source>
</reference>
<dbReference type="PANTHER" id="PTHR47329">
    <property type="entry name" value="OS05G0129900 PROTEIN"/>
    <property type="match status" value="1"/>
</dbReference>
<evidence type="ECO:0000313" key="4">
    <source>
        <dbReference type="EMBL" id="KAK9844184.1"/>
    </source>
</evidence>
<dbReference type="PROSITE" id="PS50005">
    <property type="entry name" value="TPR"/>
    <property type="match status" value="1"/>
</dbReference>
<keyword evidence="5" id="KW-1185">Reference proteome</keyword>
<dbReference type="Pfam" id="PF13877">
    <property type="entry name" value="RPAP3_C"/>
    <property type="match status" value="1"/>
</dbReference>
<dbReference type="InterPro" id="IPR025986">
    <property type="entry name" value="RPAP3-like_C"/>
</dbReference>
<comment type="caution">
    <text evidence="4">The sequence shown here is derived from an EMBL/GenBank/DDBJ whole genome shotgun (WGS) entry which is preliminary data.</text>
</comment>
<feature type="compositionally biased region" description="Polar residues" evidence="2">
    <location>
        <begin position="33"/>
        <end position="43"/>
    </location>
</feature>
<dbReference type="Proteomes" id="UP001445335">
    <property type="component" value="Unassembled WGS sequence"/>
</dbReference>
<dbReference type="SUPFAM" id="SSF48452">
    <property type="entry name" value="TPR-like"/>
    <property type="match status" value="1"/>
</dbReference>
<evidence type="ECO:0000256" key="1">
    <source>
        <dbReference type="PROSITE-ProRule" id="PRU00339"/>
    </source>
</evidence>
<dbReference type="Gene3D" id="1.25.40.10">
    <property type="entry name" value="Tetratricopeptide repeat domain"/>
    <property type="match status" value="1"/>
</dbReference>
<gene>
    <name evidence="4" type="ORF">WJX81_007264</name>
</gene>
<keyword evidence="1" id="KW-0802">TPR repeat</keyword>
<dbReference type="InterPro" id="IPR019734">
    <property type="entry name" value="TPR_rpt"/>
</dbReference>
<dbReference type="SMART" id="SM00028">
    <property type="entry name" value="TPR"/>
    <property type="match status" value="3"/>
</dbReference>
<feature type="repeat" description="TPR" evidence="1">
    <location>
        <begin position="70"/>
        <end position="103"/>
    </location>
</feature>